<accession>A0A166THC5</accession>
<sequence>MASSGVAVQQEVLGLASQDEAWLSEQMERDQPQQVLPGLPSVRNSNQSLDHNPFRKAFEGRLLDGITESV</sequence>
<evidence type="ECO:0000256" key="1">
    <source>
        <dbReference type="SAM" id="MobiDB-lite"/>
    </source>
</evidence>
<dbReference type="AlphaFoldDB" id="A0A166THC5"/>
<proteinExistence type="predicted"/>
<evidence type="ECO:0000313" key="3">
    <source>
        <dbReference type="Proteomes" id="UP000076584"/>
    </source>
</evidence>
<feature type="region of interest" description="Disordered" evidence="1">
    <location>
        <begin position="26"/>
        <end position="53"/>
    </location>
</feature>
<dbReference type="Proteomes" id="UP000076584">
    <property type="component" value="Unassembled WGS sequence"/>
</dbReference>
<keyword evidence="3" id="KW-1185">Reference proteome</keyword>
<name>A0A166THC5_COLIC</name>
<protein>
    <submittedName>
        <fullName evidence="2">Uncharacterized protein</fullName>
    </submittedName>
</protein>
<dbReference type="EMBL" id="LFIW01002391">
    <property type="protein sequence ID" value="KZL72080.1"/>
    <property type="molecule type" value="Genomic_DNA"/>
</dbReference>
<gene>
    <name evidence="2" type="ORF">CI238_00852</name>
</gene>
<comment type="caution">
    <text evidence="2">The sequence shown here is derived from an EMBL/GenBank/DDBJ whole genome shotgun (WGS) entry which is preliminary data.</text>
</comment>
<reference evidence="2 3" key="1">
    <citation type="submission" date="2015-06" db="EMBL/GenBank/DDBJ databases">
        <title>Survival trade-offs in plant roots during colonization by closely related pathogenic and mutualistic fungi.</title>
        <authorList>
            <person name="Hacquard S."/>
            <person name="Kracher B."/>
            <person name="Hiruma K."/>
            <person name="Weinman A."/>
            <person name="Muench P."/>
            <person name="Garrido Oter R."/>
            <person name="Ver Loren van Themaat E."/>
            <person name="Dallerey J.-F."/>
            <person name="Damm U."/>
            <person name="Henrissat B."/>
            <person name="Lespinet O."/>
            <person name="Thon M."/>
            <person name="Kemen E."/>
            <person name="McHardy A.C."/>
            <person name="Schulze-Lefert P."/>
            <person name="O'Connell R.J."/>
        </authorList>
    </citation>
    <scope>NUCLEOTIDE SEQUENCE [LARGE SCALE GENOMIC DNA]</scope>
    <source>
        <strain evidence="2 3">MAFF 238704</strain>
    </source>
</reference>
<organism evidence="2 3">
    <name type="scientific">Colletotrichum incanum</name>
    <name type="common">Soybean anthracnose fungus</name>
    <dbReference type="NCBI Taxonomy" id="1573173"/>
    <lineage>
        <taxon>Eukaryota</taxon>
        <taxon>Fungi</taxon>
        <taxon>Dikarya</taxon>
        <taxon>Ascomycota</taxon>
        <taxon>Pezizomycotina</taxon>
        <taxon>Sordariomycetes</taxon>
        <taxon>Hypocreomycetidae</taxon>
        <taxon>Glomerellales</taxon>
        <taxon>Glomerellaceae</taxon>
        <taxon>Colletotrichum</taxon>
        <taxon>Colletotrichum spaethianum species complex</taxon>
    </lineage>
</organism>
<evidence type="ECO:0000313" key="2">
    <source>
        <dbReference type="EMBL" id="KZL72080.1"/>
    </source>
</evidence>